<dbReference type="InterPro" id="IPR012341">
    <property type="entry name" value="6hp_glycosidase-like_sf"/>
</dbReference>
<dbReference type="Gene3D" id="3.20.20.150">
    <property type="entry name" value="Divalent-metal-dependent TIM barrel enzymes"/>
    <property type="match status" value="1"/>
</dbReference>
<dbReference type="InterPro" id="IPR036237">
    <property type="entry name" value="Xyl_isomerase-like_sf"/>
</dbReference>
<evidence type="ECO:0000256" key="2">
    <source>
        <dbReference type="ARBA" id="ARBA00012652"/>
    </source>
</evidence>
<comment type="caution">
    <text evidence="10">The sequence shown here is derived from an EMBL/GenBank/DDBJ whole genome shotgun (WGS) entry which is preliminary data.</text>
</comment>
<dbReference type="Pfam" id="PF05592">
    <property type="entry name" value="Bac_rhamnosid"/>
    <property type="match status" value="1"/>
</dbReference>
<dbReference type="Pfam" id="PF25788">
    <property type="entry name" value="Ig_Rha78A_N"/>
    <property type="match status" value="1"/>
</dbReference>
<dbReference type="Gene3D" id="2.60.420.10">
    <property type="entry name" value="Maltose phosphorylase, domain 3"/>
    <property type="match status" value="1"/>
</dbReference>
<feature type="domain" description="Alpha-L-rhamnosidase concanavalin-like" evidence="5">
    <location>
        <begin position="356"/>
        <end position="454"/>
    </location>
</feature>
<dbReference type="InterPro" id="IPR016007">
    <property type="entry name" value="Alpha_rhamnosid"/>
</dbReference>
<dbReference type="EMBL" id="SOML01000008">
    <property type="protein sequence ID" value="TFD95416.1"/>
    <property type="molecule type" value="Genomic_DNA"/>
</dbReference>
<proteinExistence type="predicted"/>
<dbReference type="Pfam" id="PF13088">
    <property type="entry name" value="BNR_2"/>
    <property type="match status" value="1"/>
</dbReference>
<dbReference type="InterPro" id="IPR008902">
    <property type="entry name" value="Rhamnosid_concanavalin"/>
</dbReference>
<reference evidence="10 11" key="1">
    <citation type="submission" date="2019-03" db="EMBL/GenBank/DDBJ databases">
        <title>San Antonio Military Medical Center submission to MRSN (WRAIR), pending publication.</title>
        <authorList>
            <person name="Blyth D.M."/>
            <person name="Mccarthy S.L."/>
            <person name="Schall S.E."/>
            <person name="Stam J.A."/>
            <person name="Ong A.C."/>
            <person name="Mcgann P.T."/>
        </authorList>
    </citation>
    <scope>NUCLEOTIDE SEQUENCE [LARGE SCALE GENOMIC DNA]</scope>
    <source>
        <strain evidence="10 11">MRSN571793</strain>
    </source>
</reference>
<dbReference type="Gene3D" id="2.120.10.10">
    <property type="match status" value="1"/>
</dbReference>
<dbReference type="Pfam" id="PF01261">
    <property type="entry name" value="AP_endonuc_2"/>
    <property type="match status" value="1"/>
</dbReference>
<evidence type="ECO:0000256" key="1">
    <source>
        <dbReference type="ARBA" id="ARBA00001445"/>
    </source>
</evidence>
<evidence type="ECO:0000259" key="6">
    <source>
        <dbReference type="Pfam" id="PF08531"/>
    </source>
</evidence>
<dbReference type="InterPro" id="IPR013737">
    <property type="entry name" value="Bac_rhamnosid_N"/>
</dbReference>
<feature type="domain" description="Alpha-L-rhamnosidase six-hairpin glycosidase" evidence="8">
    <location>
        <begin position="460"/>
        <end position="806"/>
    </location>
</feature>
<dbReference type="SUPFAM" id="SSF51658">
    <property type="entry name" value="Xylose isomerase-like"/>
    <property type="match status" value="1"/>
</dbReference>
<organism evidence="10 11">
    <name type="scientific">Dysgonomonas capnocytophagoides</name>
    <dbReference type="NCBI Taxonomy" id="45254"/>
    <lineage>
        <taxon>Bacteria</taxon>
        <taxon>Pseudomonadati</taxon>
        <taxon>Bacteroidota</taxon>
        <taxon>Bacteroidia</taxon>
        <taxon>Bacteroidales</taxon>
        <taxon>Dysgonomonadaceae</taxon>
        <taxon>Dysgonomonas</taxon>
    </lineage>
</organism>
<accession>A0A4Y8L092</accession>
<dbReference type="Pfam" id="PF17390">
    <property type="entry name" value="Bac_rhamnosid_C"/>
    <property type="match status" value="1"/>
</dbReference>
<feature type="domain" description="Bacterial alpha-L-rhamnosidase N-terminal" evidence="6">
    <location>
        <begin position="173"/>
        <end position="345"/>
    </location>
</feature>
<evidence type="ECO:0000256" key="3">
    <source>
        <dbReference type="ARBA" id="ARBA00022801"/>
    </source>
</evidence>
<dbReference type="Gene3D" id="2.60.40.10">
    <property type="entry name" value="Immunoglobulins"/>
    <property type="match status" value="1"/>
</dbReference>
<dbReference type="InterPro" id="IPR011040">
    <property type="entry name" value="Sialidase"/>
</dbReference>
<dbReference type="InterPro" id="IPR013783">
    <property type="entry name" value="Ig-like_fold"/>
</dbReference>
<sequence>MMNFKRIILFWGALSLFISVHAIEIKDLRCEMMTNPEGIGSTTPRFNWIIKSNERNSLQTSYQILASSSPEKLNEKDADLWNSGVIKSDQSTLVKYAGKALKSRDIVYWTVKVTTNKENSGWSTPSHFSIGLLNSNDWAAQWIGLDKAFPWDSETQHSRLSARYLRKEFTSAKTVKSAKVYIAGLGLYELYINGKRIGNQVLAPVPTDYDKSVTYNTFDVTSLIKNGTNTVATILGNGRYYNMRQNFKPHKVKTYGYPKMRLQLEIEYTDGSKSFVNSDNNWKVTSDGPIRSNNEFDGEDYDATKELQNWNLNSFNDSKWTKASVVSAPSGSLIAQITDNMRIKEVLKPISVKPLAKDTFIIDMGQNMVGWLQLKAQGHRGNKITIRFAESLDNNGRLKRDNLRSALSTDTYILKGSGIETWEPSFVYHGFRYAEVTGFQSIPTIDNFEGKVIYDDMATIGEFSSSNELLNQIYQNAYWGIRGNYKGMPVDCPQRDERQPWLGDRATGSLGESYIFDNTRLYAKWLNDIEQSQMPSGQLPDMSPGFYKTYYSDNMTWPGTYLMVADMIYRQTGNAEPIISHYNSMKQWLEYMRSKYMTTSYIVTKDKYGDWCVPPESKELIHSLDPARKTDRELISTAYYFYFMQLMQKFAKIAGHESDIPQYVNLADHIRTGFNNKFYNNATGQYSNYTVTANLLPLTFGIVDKENEDRVFKNMMYRIVQNDKLHISTGVIGTQWLMRELSKRGCTDIAYTIATQKDYPGWGYMIENGATTIWELWNGNTASPKMNSQNHVMLLGDLIAWMYENIAGIKSHETHTGFKWLWMHPTPTENLNQAKASHTTPYGLVESDWTLNKGIFTWKITIPVNSRANILIPAAEINDITENGRPITDVEGLKFVRKENGRINLEIGSGEYSFTCKYGVAQDRWREGIIADEFICEKPSFPESHASTIAETKEGSIIASWFGGTKERNPDVCIWTSHYINGKWTEPRNVANGIVNDTLRYACWNPVLYQVPNGELQLYYKVGPNVGGWIGKVITSNDGGYSWSEPKDLPEGFLGPVKNKPVLLKNGLLICPSSTEGGAWRTHLEVTKDFGKTWSMIGPINEGKSIHTIQPSVLTYPDGKLQLLCRTQERTIAQSWSADNGKTWSEFTPTMLPNNNSGTDAVTLQDGRQLLVYNHVLPNDTLKKGKGLRTPLNVAISEDGKAWYAALVLEDSPISQYSYPSVIQSSDGLVHIVYTWRRKAIKHVVVDPSKLVLSKIENMKWPSLTETAEIQVVNNQRYKVSICDWMMLKRQKVGAMELAKSLNADGLELDMGGLGKRVSFDNKLTEKHFQEMFIAECNRLGIQYSSLAMSAFYGQSFAKRDNYEQLIDECIATMEAMGIKVAFLPMGNQSDLVKEPELYNTVVERLKVVAKKAEAAGVVIGIETTLTAKEEAKLIDKINSPSIKSYVNFSSIIKRNGNIIKDLKTLGKDRIIQIHASNTDGYWLENDPAINMPEIKKTLDKMGWSGWLVVERSRDTNDVHNVKKNYGANVRYLKQVFQ</sequence>
<dbReference type="InterPro" id="IPR035396">
    <property type="entry name" value="Bac_rhamnosid6H"/>
</dbReference>
<dbReference type="GO" id="GO:0030596">
    <property type="term" value="F:alpha-L-rhamnosidase activity"/>
    <property type="evidence" value="ECO:0007669"/>
    <property type="project" value="UniProtKB-EC"/>
</dbReference>
<dbReference type="SUPFAM" id="SSF50939">
    <property type="entry name" value="Sialidases"/>
    <property type="match status" value="1"/>
</dbReference>
<dbReference type="Proteomes" id="UP000297861">
    <property type="component" value="Unassembled WGS sequence"/>
</dbReference>
<dbReference type="EC" id="3.2.1.40" evidence="2"/>
<dbReference type="InterPro" id="IPR036278">
    <property type="entry name" value="Sialidase_sf"/>
</dbReference>
<evidence type="ECO:0000313" key="11">
    <source>
        <dbReference type="Proteomes" id="UP000297861"/>
    </source>
</evidence>
<evidence type="ECO:0000259" key="9">
    <source>
        <dbReference type="Pfam" id="PF17390"/>
    </source>
</evidence>
<dbReference type="InterPro" id="IPR013022">
    <property type="entry name" value="Xyl_isomerase-like_TIM-brl"/>
</dbReference>
<protein>
    <recommendedName>
        <fullName evidence="2">alpha-L-rhamnosidase</fullName>
        <ecNumber evidence="2">3.2.1.40</ecNumber>
    </recommendedName>
</protein>
<dbReference type="PANTHER" id="PTHR33307">
    <property type="entry name" value="ALPHA-RHAMNOSIDASE (EUROFUNG)"/>
    <property type="match status" value="1"/>
</dbReference>
<dbReference type="STRING" id="1121485.GCA_000426485_01515"/>
<dbReference type="Pfam" id="PF08531">
    <property type="entry name" value="Bac_rhamnosid_N"/>
    <property type="match status" value="1"/>
</dbReference>
<evidence type="ECO:0000259" key="8">
    <source>
        <dbReference type="Pfam" id="PF17389"/>
    </source>
</evidence>
<dbReference type="Gene3D" id="2.60.120.260">
    <property type="entry name" value="Galactose-binding domain-like"/>
    <property type="match status" value="2"/>
</dbReference>
<dbReference type="OrthoDB" id="9766741at2"/>
<feature type="domain" description="Xylose isomerase-like TIM barrel" evidence="4">
    <location>
        <begin position="1297"/>
        <end position="1535"/>
    </location>
</feature>
<gene>
    <name evidence="10" type="ORF">E2605_13455</name>
</gene>
<keyword evidence="11" id="KW-1185">Reference proteome</keyword>
<keyword evidence="3" id="KW-0378">Hydrolase</keyword>
<evidence type="ECO:0000259" key="7">
    <source>
        <dbReference type="Pfam" id="PF13088"/>
    </source>
</evidence>
<dbReference type="Gene3D" id="1.50.10.10">
    <property type="match status" value="1"/>
</dbReference>
<feature type="domain" description="Alpha-L-rhamnosidase C-terminal" evidence="9">
    <location>
        <begin position="808"/>
        <end position="882"/>
    </location>
</feature>
<dbReference type="InterPro" id="IPR035398">
    <property type="entry name" value="Bac_rhamnosid_C"/>
</dbReference>
<dbReference type="GO" id="GO:0005975">
    <property type="term" value="P:carbohydrate metabolic process"/>
    <property type="evidence" value="ECO:0007669"/>
    <property type="project" value="InterPro"/>
</dbReference>
<dbReference type="PANTHER" id="PTHR33307:SF6">
    <property type="entry name" value="ALPHA-RHAMNOSIDASE (EUROFUNG)-RELATED"/>
    <property type="match status" value="1"/>
</dbReference>
<evidence type="ECO:0000259" key="5">
    <source>
        <dbReference type="Pfam" id="PF05592"/>
    </source>
</evidence>
<comment type="catalytic activity">
    <reaction evidence="1">
        <text>Hydrolysis of terminal non-reducing alpha-L-rhamnose residues in alpha-L-rhamnosides.</text>
        <dbReference type="EC" id="3.2.1.40"/>
    </reaction>
</comment>
<dbReference type="InterPro" id="IPR008928">
    <property type="entry name" value="6-hairpin_glycosidase_sf"/>
</dbReference>
<feature type="domain" description="Sialidase" evidence="7">
    <location>
        <begin position="955"/>
        <end position="1232"/>
    </location>
</feature>
<name>A0A4Y8L092_9BACT</name>
<dbReference type="Pfam" id="PF17389">
    <property type="entry name" value="Bac_rhamnosid6H"/>
    <property type="match status" value="1"/>
</dbReference>
<dbReference type="SUPFAM" id="SSF48208">
    <property type="entry name" value="Six-hairpin glycosidases"/>
    <property type="match status" value="1"/>
</dbReference>
<dbReference type="CDD" id="cd15482">
    <property type="entry name" value="Sialidase_non-viral"/>
    <property type="match status" value="1"/>
</dbReference>
<evidence type="ECO:0000259" key="4">
    <source>
        <dbReference type="Pfam" id="PF01261"/>
    </source>
</evidence>
<evidence type="ECO:0000313" key="10">
    <source>
        <dbReference type="EMBL" id="TFD95416.1"/>
    </source>
</evidence>